<organism evidence="2 3">
    <name type="scientific">Candidatus Sungbacteria bacterium RIFCSPLOWO2_01_FULL_47_10</name>
    <dbReference type="NCBI Taxonomy" id="1802276"/>
    <lineage>
        <taxon>Bacteria</taxon>
        <taxon>Candidatus Sungiibacteriota</taxon>
    </lineage>
</organism>
<feature type="transmembrane region" description="Helical" evidence="1">
    <location>
        <begin position="104"/>
        <end position="123"/>
    </location>
</feature>
<dbReference type="Proteomes" id="UP000177982">
    <property type="component" value="Unassembled WGS sequence"/>
</dbReference>
<accession>A0A1G2L1F2</accession>
<keyword evidence="1" id="KW-0812">Transmembrane</keyword>
<dbReference type="AlphaFoldDB" id="A0A1G2L1F2"/>
<reference evidence="2 3" key="1">
    <citation type="journal article" date="2016" name="Nat. Commun.">
        <title>Thousands of microbial genomes shed light on interconnected biogeochemical processes in an aquifer system.</title>
        <authorList>
            <person name="Anantharaman K."/>
            <person name="Brown C.T."/>
            <person name="Hug L.A."/>
            <person name="Sharon I."/>
            <person name="Castelle C.J."/>
            <person name="Probst A.J."/>
            <person name="Thomas B.C."/>
            <person name="Singh A."/>
            <person name="Wilkins M.J."/>
            <person name="Karaoz U."/>
            <person name="Brodie E.L."/>
            <person name="Williams K.H."/>
            <person name="Hubbard S.S."/>
            <person name="Banfield J.F."/>
        </authorList>
    </citation>
    <scope>NUCLEOTIDE SEQUENCE [LARGE SCALE GENOMIC DNA]</scope>
</reference>
<comment type="caution">
    <text evidence="2">The sequence shown here is derived from an EMBL/GenBank/DDBJ whole genome shotgun (WGS) entry which is preliminary data.</text>
</comment>
<keyword evidence="1" id="KW-1133">Transmembrane helix</keyword>
<gene>
    <name evidence="2" type="ORF">A2934_05490</name>
</gene>
<evidence type="ECO:0000313" key="3">
    <source>
        <dbReference type="Proteomes" id="UP000177982"/>
    </source>
</evidence>
<evidence type="ECO:0000256" key="1">
    <source>
        <dbReference type="SAM" id="Phobius"/>
    </source>
</evidence>
<sequence length="128" mass="15222">MKKLKDIVEFILSVKNVSLRNETILPRIYILPLNESSLRFVVGDLYKETWGLWKQGRIYLDPTSRIDFQVHEAVHFVQESCGEPFNDEEAWQISELFTMARYPWRYAFITNIVGLFGFLQFWGEVQIR</sequence>
<proteinExistence type="predicted"/>
<dbReference type="EMBL" id="MHQO01000050">
    <property type="protein sequence ID" value="OHA05527.1"/>
    <property type="molecule type" value="Genomic_DNA"/>
</dbReference>
<name>A0A1G2L1F2_9BACT</name>
<evidence type="ECO:0000313" key="2">
    <source>
        <dbReference type="EMBL" id="OHA05527.1"/>
    </source>
</evidence>
<keyword evidence="1" id="KW-0472">Membrane</keyword>
<protein>
    <submittedName>
        <fullName evidence="2">Uncharacterized protein</fullName>
    </submittedName>
</protein>